<organism evidence="1 2">
    <name type="scientific">Dentiscutata erythropus</name>
    <dbReference type="NCBI Taxonomy" id="1348616"/>
    <lineage>
        <taxon>Eukaryota</taxon>
        <taxon>Fungi</taxon>
        <taxon>Fungi incertae sedis</taxon>
        <taxon>Mucoromycota</taxon>
        <taxon>Glomeromycotina</taxon>
        <taxon>Glomeromycetes</taxon>
        <taxon>Diversisporales</taxon>
        <taxon>Gigasporaceae</taxon>
        <taxon>Dentiscutata</taxon>
    </lineage>
</organism>
<keyword evidence="2" id="KW-1185">Reference proteome</keyword>
<evidence type="ECO:0000313" key="1">
    <source>
        <dbReference type="EMBL" id="CAG8658471.1"/>
    </source>
</evidence>
<reference evidence="1" key="1">
    <citation type="submission" date="2021-06" db="EMBL/GenBank/DDBJ databases">
        <authorList>
            <person name="Kallberg Y."/>
            <person name="Tangrot J."/>
            <person name="Rosling A."/>
        </authorList>
    </citation>
    <scope>NUCLEOTIDE SEQUENCE</scope>
    <source>
        <strain evidence="1">MA453B</strain>
    </source>
</reference>
<dbReference type="AlphaFoldDB" id="A0A9N9E101"/>
<dbReference type="Proteomes" id="UP000789405">
    <property type="component" value="Unassembled WGS sequence"/>
</dbReference>
<dbReference type="OrthoDB" id="2363314at2759"/>
<proteinExistence type="predicted"/>
<name>A0A9N9E101_9GLOM</name>
<protein>
    <submittedName>
        <fullName evidence="1">8603_t:CDS:1</fullName>
    </submittedName>
</protein>
<gene>
    <name evidence="1" type="ORF">DERYTH_LOCUS10578</name>
</gene>
<accession>A0A9N9E101</accession>
<dbReference type="EMBL" id="CAJVPY010006209">
    <property type="protein sequence ID" value="CAG8658471.1"/>
    <property type="molecule type" value="Genomic_DNA"/>
</dbReference>
<evidence type="ECO:0000313" key="2">
    <source>
        <dbReference type="Proteomes" id="UP000789405"/>
    </source>
</evidence>
<comment type="caution">
    <text evidence="1">The sequence shown here is derived from an EMBL/GenBank/DDBJ whole genome shotgun (WGS) entry which is preliminary data.</text>
</comment>
<sequence length="169" mass="19214">MPASVTVLCYITNYRKSFTNKDLTIVEASGIVRSRSLNSPLNVILIGFYPTNTIQELSLPKFENGDVVLVTGNFRIIENIDNDNKKYPILKPIIDEEDITIKVSSRNFIDQDYINIEMIVKGSIRHKKTTPTTKPYSKPNFHSIRPKVTDLSNKFLNQNSNTSTNNFLS</sequence>